<evidence type="ECO:0000313" key="1">
    <source>
        <dbReference type="EMBL" id="BBY07713.1"/>
    </source>
</evidence>
<dbReference type="OrthoDB" id="4731000at2"/>
<proteinExistence type="predicted"/>
<organism evidence="1 2">
    <name type="scientific">Mycobacterium noviomagense</name>
    <dbReference type="NCBI Taxonomy" id="459858"/>
    <lineage>
        <taxon>Bacteria</taxon>
        <taxon>Bacillati</taxon>
        <taxon>Actinomycetota</taxon>
        <taxon>Actinomycetes</taxon>
        <taxon>Mycobacteriales</taxon>
        <taxon>Mycobacteriaceae</taxon>
        <taxon>Mycobacterium</taxon>
    </lineage>
</organism>
<sequence length="103" mass="11501">MSMNHDELNELRDYYDNTDVASEFAGAELDTRTTDEVMVSTSIRLPQSLVDKVRKQAAVLGIPSTTLMRQWVIEKATTPPPNAVVSVAELERFIAEHNRPIAS</sequence>
<protein>
    <submittedName>
        <fullName evidence="1">Uncharacterized protein</fullName>
    </submittedName>
</protein>
<reference evidence="1 2" key="1">
    <citation type="journal article" date="2019" name="Emerg. Microbes Infect.">
        <title>Comprehensive subspecies identification of 175 nontuberculous mycobacteria species based on 7547 genomic profiles.</title>
        <authorList>
            <person name="Matsumoto Y."/>
            <person name="Kinjo T."/>
            <person name="Motooka D."/>
            <person name="Nabeya D."/>
            <person name="Jung N."/>
            <person name="Uechi K."/>
            <person name="Horii T."/>
            <person name="Iida T."/>
            <person name="Fujita J."/>
            <person name="Nakamura S."/>
        </authorList>
    </citation>
    <scope>NUCLEOTIDE SEQUENCE [LARGE SCALE GENOMIC DNA]</scope>
    <source>
        <strain evidence="1 2">JCM 16367</strain>
    </source>
</reference>
<accession>A0A7I7PGJ5</accession>
<evidence type="ECO:0000313" key="2">
    <source>
        <dbReference type="Proteomes" id="UP000466894"/>
    </source>
</evidence>
<gene>
    <name evidence="1" type="ORF">MNVI_30310</name>
</gene>
<dbReference type="Proteomes" id="UP000466894">
    <property type="component" value="Chromosome"/>
</dbReference>
<dbReference type="AlphaFoldDB" id="A0A7I7PGJ5"/>
<name>A0A7I7PGJ5_9MYCO</name>
<dbReference type="KEGG" id="mnv:MNVI_30310"/>
<dbReference type="RefSeq" id="WP_083088382.1">
    <property type="nucleotide sequence ID" value="NZ_AP022583.1"/>
</dbReference>
<dbReference type="EMBL" id="AP022583">
    <property type="protein sequence ID" value="BBY07713.1"/>
    <property type="molecule type" value="Genomic_DNA"/>
</dbReference>